<protein>
    <submittedName>
        <fullName evidence="16">Uncharacterized protein</fullName>
    </submittedName>
</protein>
<dbReference type="InterPro" id="IPR012319">
    <property type="entry name" value="FPG_cat"/>
</dbReference>
<organism evidence="16 17">
    <name type="scientific">Candidatus Tenderia electrophaga</name>
    <dbReference type="NCBI Taxonomy" id="1748243"/>
    <lineage>
        <taxon>Bacteria</taxon>
        <taxon>Pseudomonadati</taxon>
        <taxon>Pseudomonadota</taxon>
        <taxon>Gammaproteobacteria</taxon>
        <taxon>Candidatus Tenderiales</taxon>
        <taxon>Candidatus Tenderiaceae</taxon>
        <taxon>Candidatus Tenderia</taxon>
    </lineage>
</organism>
<accession>A0A0S2TFE5</accession>
<dbReference type="STRING" id="1748243.Tel_12545"/>
<dbReference type="Gene3D" id="1.10.8.50">
    <property type="match status" value="1"/>
</dbReference>
<evidence type="ECO:0000256" key="7">
    <source>
        <dbReference type="ARBA" id="ARBA00022833"/>
    </source>
</evidence>
<dbReference type="SUPFAM" id="SSF46946">
    <property type="entry name" value="S13-like H2TH domain"/>
    <property type="match status" value="1"/>
</dbReference>
<evidence type="ECO:0000256" key="1">
    <source>
        <dbReference type="ARBA" id="ARBA00001668"/>
    </source>
</evidence>
<evidence type="ECO:0000259" key="14">
    <source>
        <dbReference type="PROSITE" id="PS51066"/>
    </source>
</evidence>
<keyword evidence="6" id="KW-0378">Hydrolase</keyword>
<evidence type="ECO:0000313" key="16">
    <source>
        <dbReference type="EMBL" id="ALP53895.1"/>
    </source>
</evidence>
<dbReference type="SMART" id="SM00898">
    <property type="entry name" value="Fapy_DNA_glyco"/>
    <property type="match status" value="1"/>
</dbReference>
<evidence type="ECO:0000256" key="6">
    <source>
        <dbReference type="ARBA" id="ARBA00022801"/>
    </source>
</evidence>
<evidence type="ECO:0000256" key="8">
    <source>
        <dbReference type="ARBA" id="ARBA00023125"/>
    </source>
</evidence>
<dbReference type="GO" id="GO:0006284">
    <property type="term" value="P:base-excision repair"/>
    <property type="evidence" value="ECO:0007669"/>
    <property type="project" value="InterPro"/>
</dbReference>
<dbReference type="PROSITE" id="PS51068">
    <property type="entry name" value="FPG_CAT"/>
    <property type="match status" value="1"/>
</dbReference>
<dbReference type="GO" id="GO:0016829">
    <property type="term" value="F:lyase activity"/>
    <property type="evidence" value="ECO:0007669"/>
    <property type="project" value="UniProtKB-KW"/>
</dbReference>
<keyword evidence="5 13" id="KW-0863">Zinc-finger</keyword>
<dbReference type="SUPFAM" id="SSF81624">
    <property type="entry name" value="N-terminal domain of MutM-like DNA repair proteins"/>
    <property type="match status" value="1"/>
</dbReference>
<dbReference type="InterPro" id="IPR015886">
    <property type="entry name" value="H2TH_FPG"/>
</dbReference>
<name>A0A0S2TFE5_9GAMM</name>
<evidence type="ECO:0000256" key="11">
    <source>
        <dbReference type="ARBA" id="ARBA00023268"/>
    </source>
</evidence>
<keyword evidence="4" id="KW-0227">DNA damage</keyword>
<keyword evidence="10" id="KW-0456">Lyase</keyword>
<evidence type="ECO:0000256" key="13">
    <source>
        <dbReference type="PROSITE-ProRule" id="PRU00391"/>
    </source>
</evidence>
<dbReference type="PANTHER" id="PTHR22993">
    <property type="entry name" value="FORMAMIDOPYRIMIDINE-DNA GLYCOSYLASE"/>
    <property type="match status" value="1"/>
</dbReference>
<dbReference type="GO" id="GO:0008534">
    <property type="term" value="F:oxidized purine nucleobase lesion DNA N-glycosylase activity"/>
    <property type="evidence" value="ECO:0007669"/>
    <property type="project" value="UniProtKB-EC"/>
</dbReference>
<evidence type="ECO:0000256" key="9">
    <source>
        <dbReference type="ARBA" id="ARBA00023204"/>
    </source>
</evidence>
<dbReference type="Proteomes" id="UP000055136">
    <property type="component" value="Chromosome"/>
</dbReference>
<evidence type="ECO:0000256" key="2">
    <source>
        <dbReference type="ARBA" id="ARBA00009409"/>
    </source>
</evidence>
<evidence type="ECO:0000259" key="15">
    <source>
        <dbReference type="PROSITE" id="PS51068"/>
    </source>
</evidence>
<gene>
    <name evidence="16" type="ORF">Tel_12545</name>
</gene>
<dbReference type="EMBL" id="CP013099">
    <property type="protein sequence ID" value="ALP53895.1"/>
    <property type="molecule type" value="Genomic_DNA"/>
</dbReference>
<evidence type="ECO:0000256" key="3">
    <source>
        <dbReference type="ARBA" id="ARBA00022723"/>
    </source>
</evidence>
<dbReference type="Gene3D" id="3.20.190.10">
    <property type="entry name" value="MutM-like, N-terminal"/>
    <property type="match status" value="1"/>
</dbReference>
<dbReference type="InterPro" id="IPR010979">
    <property type="entry name" value="Ribosomal_uS13-like_H2TH"/>
</dbReference>
<sequence>MPELADVEVFRQYLNATALHQEIAHTHVEGEQILAGTSPQGLGRALKNNQFDATRRHGKYLFIELHHGGWLVMHFGMTGRLSYFDGDRQTPEHTQLLLDFKNGRRLAYVAPRKLGRIELTRNPPTFIAAHELGPDALTPSLADFKRLAEGRRGSVKGWLMNQQVMAGIGNVYADEILFQARIHPRRKVQDLDARDLDTLYKKIHQVFDAAIAAKVAPDDMPDDFLLPHRKKGGNCPGCQGKVKQIAVSGRNGWYCPRCQE</sequence>
<keyword evidence="7" id="KW-0862">Zinc</keyword>
<keyword evidence="11" id="KW-0511">Multifunctional enzyme</keyword>
<feature type="domain" description="FPG-type" evidence="14">
    <location>
        <begin position="226"/>
        <end position="260"/>
    </location>
</feature>
<keyword evidence="17" id="KW-1185">Reference proteome</keyword>
<keyword evidence="3" id="KW-0479">Metal-binding</keyword>
<evidence type="ECO:0000313" key="17">
    <source>
        <dbReference type="Proteomes" id="UP000055136"/>
    </source>
</evidence>
<dbReference type="Pfam" id="PF06831">
    <property type="entry name" value="H2TH"/>
    <property type="match status" value="1"/>
</dbReference>
<dbReference type="GO" id="GO:0003906">
    <property type="term" value="F:DNA-(apurinic or apyrimidinic site) endonuclease activity"/>
    <property type="evidence" value="ECO:0007669"/>
    <property type="project" value="InterPro"/>
</dbReference>
<keyword evidence="9" id="KW-0234">DNA repair</keyword>
<feature type="domain" description="Formamidopyrimidine-DNA glycosylase catalytic" evidence="15">
    <location>
        <begin position="2"/>
        <end position="115"/>
    </location>
</feature>
<dbReference type="KEGG" id="tee:Tel_12545"/>
<dbReference type="PANTHER" id="PTHR22993:SF9">
    <property type="entry name" value="FORMAMIDOPYRIMIDINE-DNA GLYCOSYLASE"/>
    <property type="match status" value="1"/>
</dbReference>
<comment type="catalytic activity">
    <reaction evidence="1">
        <text>Hydrolysis of DNA containing ring-opened 7-methylguanine residues, releasing 2,6-diamino-4-hydroxy-5-(N-methyl)formamidopyrimidine.</text>
        <dbReference type="EC" id="3.2.2.23"/>
    </reaction>
</comment>
<proteinExistence type="inferred from homology"/>
<evidence type="ECO:0000256" key="10">
    <source>
        <dbReference type="ARBA" id="ARBA00023239"/>
    </source>
</evidence>
<reference evidence="16" key="1">
    <citation type="submission" date="2015-10" db="EMBL/GenBank/DDBJ databases">
        <title>Description of Candidatus Tenderia electrophaga gen. nov, sp. nov., an Uncultivated Electroautotroph from a Biocathode Enrichment.</title>
        <authorList>
            <person name="Eddie B.J."/>
            <person name="Malanoski A.P."/>
            <person name="Wang Z."/>
            <person name="Hall R.J."/>
            <person name="Oh S.D."/>
            <person name="Heiner C."/>
            <person name="Lin B."/>
            <person name="Strycharz-Glaven S.M."/>
        </authorList>
    </citation>
    <scope>NUCLEOTIDE SEQUENCE [LARGE SCALE GENOMIC DNA]</scope>
    <source>
        <strain evidence="16">NRL1</strain>
    </source>
</reference>
<evidence type="ECO:0000256" key="4">
    <source>
        <dbReference type="ARBA" id="ARBA00022763"/>
    </source>
</evidence>
<dbReference type="SMART" id="SM01232">
    <property type="entry name" value="H2TH"/>
    <property type="match status" value="1"/>
</dbReference>
<dbReference type="GO" id="GO:0003684">
    <property type="term" value="F:damaged DNA binding"/>
    <property type="evidence" value="ECO:0007669"/>
    <property type="project" value="InterPro"/>
</dbReference>
<dbReference type="PROSITE" id="PS51066">
    <property type="entry name" value="ZF_FPG_2"/>
    <property type="match status" value="1"/>
</dbReference>
<dbReference type="InterPro" id="IPR035937">
    <property type="entry name" value="FPG_N"/>
</dbReference>
<dbReference type="AlphaFoldDB" id="A0A0S2TFE5"/>
<dbReference type="GO" id="GO:0008270">
    <property type="term" value="F:zinc ion binding"/>
    <property type="evidence" value="ECO:0007669"/>
    <property type="project" value="UniProtKB-KW"/>
</dbReference>
<keyword evidence="12" id="KW-0326">Glycosidase</keyword>
<evidence type="ECO:0000256" key="12">
    <source>
        <dbReference type="ARBA" id="ARBA00023295"/>
    </source>
</evidence>
<evidence type="ECO:0000256" key="5">
    <source>
        <dbReference type="ARBA" id="ARBA00022771"/>
    </source>
</evidence>
<dbReference type="SUPFAM" id="SSF57716">
    <property type="entry name" value="Glucocorticoid receptor-like (DNA-binding domain)"/>
    <property type="match status" value="1"/>
</dbReference>
<dbReference type="Pfam" id="PF01149">
    <property type="entry name" value="Fapy_DNA_glyco"/>
    <property type="match status" value="1"/>
</dbReference>
<comment type="similarity">
    <text evidence="2">Belongs to the FPG family.</text>
</comment>
<keyword evidence="8" id="KW-0238">DNA-binding</keyword>
<dbReference type="InterPro" id="IPR000214">
    <property type="entry name" value="Znf_DNA_glyclase/AP_lyase"/>
</dbReference>